<evidence type="ECO:0000313" key="2">
    <source>
        <dbReference type="EMBL" id="KIW72035.1"/>
    </source>
</evidence>
<feature type="signal peptide" evidence="1">
    <location>
        <begin position="1"/>
        <end position="20"/>
    </location>
</feature>
<dbReference type="EMBL" id="KN846956">
    <property type="protein sequence ID" value="KIW72035.1"/>
    <property type="molecule type" value="Genomic_DNA"/>
</dbReference>
<organism evidence="2 3">
    <name type="scientific">Phialophora macrospora</name>
    <dbReference type="NCBI Taxonomy" id="1851006"/>
    <lineage>
        <taxon>Eukaryota</taxon>
        <taxon>Fungi</taxon>
        <taxon>Dikarya</taxon>
        <taxon>Ascomycota</taxon>
        <taxon>Pezizomycotina</taxon>
        <taxon>Eurotiomycetes</taxon>
        <taxon>Chaetothyriomycetidae</taxon>
        <taxon>Chaetothyriales</taxon>
        <taxon>Herpotrichiellaceae</taxon>
        <taxon>Phialophora</taxon>
    </lineage>
</organism>
<keyword evidence="3" id="KW-1185">Reference proteome</keyword>
<feature type="chain" id="PRO_5002253475" description="Ubiquitin 3 binding protein But2 C-terminal domain-containing protein" evidence="1">
    <location>
        <begin position="21"/>
        <end position="192"/>
    </location>
</feature>
<sequence length="192" mass="20202">MFSSSLFAGVVSLMAFGATAAPTAGLQARQSTTDNYIGLNLNSTDLDIDYLQTFRVSYANSSAYIGQIKYQSYAEPLVIGNFSGDDNAVSFLSIHASPTGSQQMYITPGETQPVGFSVPHGGAPQGVSTSGFSFGPEGALLHNGVNNFYACQNAEQAELNSYQIWWWGAGQPGAVSCTGPIKIVAGDACARY</sequence>
<dbReference type="AlphaFoldDB" id="A0A0D2FZY5"/>
<reference evidence="2 3" key="1">
    <citation type="submission" date="2015-01" db="EMBL/GenBank/DDBJ databases">
        <title>The Genome Sequence of Capronia semiimmersa CBS27337.</title>
        <authorList>
            <consortium name="The Broad Institute Genomics Platform"/>
            <person name="Cuomo C."/>
            <person name="de Hoog S."/>
            <person name="Gorbushina A."/>
            <person name="Stielow B."/>
            <person name="Teixiera M."/>
            <person name="Abouelleil A."/>
            <person name="Chapman S.B."/>
            <person name="Priest M."/>
            <person name="Young S.K."/>
            <person name="Wortman J."/>
            <person name="Nusbaum C."/>
            <person name="Birren B."/>
        </authorList>
    </citation>
    <scope>NUCLEOTIDE SEQUENCE [LARGE SCALE GENOMIC DNA]</scope>
    <source>
        <strain evidence="2 3">CBS 27337</strain>
    </source>
</reference>
<accession>A0A0D2FZY5</accession>
<dbReference type="HOGENOM" id="CLU_1415178_0_0_1"/>
<evidence type="ECO:0000313" key="3">
    <source>
        <dbReference type="Proteomes" id="UP000054266"/>
    </source>
</evidence>
<gene>
    <name evidence="2" type="ORF">PV04_00259</name>
</gene>
<evidence type="ECO:0008006" key="4">
    <source>
        <dbReference type="Google" id="ProtNLM"/>
    </source>
</evidence>
<dbReference type="Proteomes" id="UP000054266">
    <property type="component" value="Unassembled WGS sequence"/>
</dbReference>
<keyword evidence="1" id="KW-0732">Signal</keyword>
<evidence type="ECO:0000256" key="1">
    <source>
        <dbReference type="SAM" id="SignalP"/>
    </source>
</evidence>
<protein>
    <recommendedName>
        <fullName evidence="4">Ubiquitin 3 binding protein But2 C-terminal domain-containing protein</fullName>
    </recommendedName>
</protein>
<proteinExistence type="predicted"/>
<name>A0A0D2FZY5_9EURO</name>